<evidence type="ECO:0000313" key="5">
    <source>
        <dbReference type="EMBL" id="KYM96563.1"/>
    </source>
</evidence>
<dbReference type="GO" id="GO:0003723">
    <property type="term" value="F:RNA binding"/>
    <property type="evidence" value="ECO:0007669"/>
    <property type="project" value="UniProtKB-UniRule"/>
</dbReference>
<dbReference type="OrthoDB" id="3800936at2759"/>
<dbReference type="KEGG" id="ccoa:108779311"/>
<feature type="compositionally biased region" description="Basic and acidic residues" evidence="3">
    <location>
        <begin position="1"/>
        <end position="10"/>
    </location>
</feature>
<evidence type="ECO:0000256" key="3">
    <source>
        <dbReference type="SAM" id="MobiDB-lite"/>
    </source>
</evidence>
<feature type="domain" description="RRM" evidence="4">
    <location>
        <begin position="127"/>
        <end position="205"/>
    </location>
</feature>
<evidence type="ECO:0000313" key="6">
    <source>
        <dbReference type="Proteomes" id="UP000078542"/>
    </source>
</evidence>
<dbReference type="InterPro" id="IPR035979">
    <property type="entry name" value="RBD_domain_sf"/>
</dbReference>
<keyword evidence="1 2" id="KW-0694">RNA-binding</keyword>
<gene>
    <name evidence="5" type="ORF">ALC62_12777</name>
</gene>
<evidence type="ECO:0000256" key="1">
    <source>
        <dbReference type="ARBA" id="ARBA00022884"/>
    </source>
</evidence>
<name>A0A151IAN8_9HYME</name>
<keyword evidence="6" id="KW-1185">Reference proteome</keyword>
<dbReference type="AlphaFoldDB" id="A0A151IAN8"/>
<dbReference type="Pfam" id="PF00076">
    <property type="entry name" value="RRM_1"/>
    <property type="match status" value="1"/>
</dbReference>
<evidence type="ECO:0000256" key="2">
    <source>
        <dbReference type="PROSITE-ProRule" id="PRU00176"/>
    </source>
</evidence>
<dbReference type="PANTHER" id="PTHR21245">
    <property type="entry name" value="HETEROGENEOUS NUCLEAR RIBONUCLEOPROTEIN"/>
    <property type="match status" value="1"/>
</dbReference>
<accession>A0A151IAN8</accession>
<dbReference type="InterPro" id="IPR000504">
    <property type="entry name" value="RRM_dom"/>
</dbReference>
<evidence type="ECO:0000259" key="4">
    <source>
        <dbReference type="PROSITE" id="PS50102"/>
    </source>
</evidence>
<reference evidence="5 6" key="1">
    <citation type="submission" date="2016-03" db="EMBL/GenBank/DDBJ databases">
        <title>Cyphomyrmex costatus WGS genome.</title>
        <authorList>
            <person name="Nygaard S."/>
            <person name="Hu H."/>
            <person name="Boomsma J."/>
            <person name="Zhang G."/>
        </authorList>
    </citation>
    <scope>NUCLEOTIDE SEQUENCE [LARGE SCALE GENOMIC DNA]</scope>
    <source>
        <strain evidence="5">MS0001</strain>
        <tissue evidence="5">Whole body</tissue>
    </source>
</reference>
<protein>
    <submittedName>
        <fullName evidence="5">RNA-binding protein 47</fullName>
    </submittedName>
</protein>
<organism evidence="5 6">
    <name type="scientific">Cyphomyrmex costatus</name>
    <dbReference type="NCBI Taxonomy" id="456900"/>
    <lineage>
        <taxon>Eukaryota</taxon>
        <taxon>Metazoa</taxon>
        <taxon>Ecdysozoa</taxon>
        <taxon>Arthropoda</taxon>
        <taxon>Hexapoda</taxon>
        <taxon>Insecta</taxon>
        <taxon>Pterygota</taxon>
        <taxon>Neoptera</taxon>
        <taxon>Endopterygota</taxon>
        <taxon>Hymenoptera</taxon>
        <taxon>Apocrita</taxon>
        <taxon>Aculeata</taxon>
        <taxon>Formicoidea</taxon>
        <taxon>Formicidae</taxon>
        <taxon>Myrmicinae</taxon>
        <taxon>Cyphomyrmex</taxon>
    </lineage>
</organism>
<sequence>MENKSRENRKGNRRRGSRKEDKREFRRMKSLKNDEIPVWQQFSVTDIENTVGIVEQEISLDSENFDNESEKSKSSLMCPSLRRQLQTHRNVLRLLNEHKLASTQINGQRILSIQPIRWNGPTPGIDCEIFVGRIPKTIYEDTLYPLFKMVGEVFQIRLMVDMTELTRGYCFIMYTNPEDAARAITQLDQYEISPGRKIRVLASVNKCKLYIGPLPWHIKSEEVIRVIYASAWDIEYVSVYRFPNHDGAYAIVSFKSHRNAALARRKLRPERLFKCNEVHVEWARVDWNPSNVVSRKLEFLCLKLK</sequence>
<dbReference type="PROSITE" id="PS50102">
    <property type="entry name" value="RRM"/>
    <property type="match status" value="2"/>
</dbReference>
<proteinExistence type="predicted"/>
<dbReference type="InterPro" id="IPR012677">
    <property type="entry name" value="Nucleotide-bd_a/b_plait_sf"/>
</dbReference>
<dbReference type="Gene3D" id="3.30.70.330">
    <property type="match status" value="2"/>
</dbReference>
<dbReference type="SMART" id="SM00360">
    <property type="entry name" value="RRM"/>
    <property type="match status" value="2"/>
</dbReference>
<dbReference type="STRING" id="456900.A0A151IAN8"/>
<dbReference type="EMBL" id="KQ978186">
    <property type="protein sequence ID" value="KYM96563.1"/>
    <property type="molecule type" value="Genomic_DNA"/>
</dbReference>
<feature type="domain" description="RRM" evidence="4">
    <location>
        <begin position="207"/>
        <end position="285"/>
    </location>
</feature>
<dbReference type="Proteomes" id="UP000078542">
    <property type="component" value="Unassembled WGS sequence"/>
</dbReference>
<feature type="region of interest" description="Disordered" evidence="3">
    <location>
        <begin position="1"/>
        <end position="28"/>
    </location>
</feature>
<dbReference type="SUPFAM" id="SSF54928">
    <property type="entry name" value="RNA-binding domain, RBD"/>
    <property type="match status" value="2"/>
</dbReference>